<dbReference type="PATRIC" id="fig|1423796.3.peg.276"/>
<evidence type="ECO:0000259" key="8">
    <source>
        <dbReference type="PROSITE" id="PS50850"/>
    </source>
</evidence>
<evidence type="ECO:0000256" key="5">
    <source>
        <dbReference type="ARBA" id="ARBA00022989"/>
    </source>
</evidence>
<feature type="transmembrane region" description="Helical" evidence="7">
    <location>
        <begin position="297"/>
        <end position="317"/>
    </location>
</feature>
<keyword evidence="10" id="KW-1185">Reference proteome</keyword>
<dbReference type="Gene3D" id="1.20.1250.20">
    <property type="entry name" value="MFS general substrate transporter like domains"/>
    <property type="match status" value="1"/>
</dbReference>
<evidence type="ECO:0000256" key="3">
    <source>
        <dbReference type="ARBA" id="ARBA00022475"/>
    </source>
</evidence>
<dbReference type="PROSITE" id="PS50850">
    <property type="entry name" value="MFS"/>
    <property type="match status" value="1"/>
</dbReference>
<dbReference type="InterPro" id="IPR020846">
    <property type="entry name" value="MFS_dom"/>
</dbReference>
<dbReference type="Gene3D" id="1.20.1720.10">
    <property type="entry name" value="Multidrug resistance protein D"/>
    <property type="match status" value="1"/>
</dbReference>
<feature type="transmembrane region" description="Helical" evidence="7">
    <location>
        <begin position="12"/>
        <end position="33"/>
    </location>
</feature>
<evidence type="ECO:0000256" key="1">
    <source>
        <dbReference type="ARBA" id="ARBA00004651"/>
    </source>
</evidence>
<dbReference type="PRINTS" id="PR01036">
    <property type="entry name" value="TCRTETB"/>
</dbReference>
<feature type="transmembrane region" description="Helical" evidence="7">
    <location>
        <begin position="196"/>
        <end position="215"/>
    </location>
</feature>
<keyword evidence="3" id="KW-1003">Cell membrane</keyword>
<name>A0A0R2D2E8_9LACO</name>
<keyword evidence="2" id="KW-0813">Transport</keyword>
<comment type="subcellular location">
    <subcellularLocation>
        <location evidence="1">Cell membrane</location>
        <topology evidence="1">Multi-pass membrane protein</topology>
    </subcellularLocation>
</comment>
<dbReference type="CDD" id="cd17503">
    <property type="entry name" value="MFS_LmrB_MDR_like"/>
    <property type="match status" value="1"/>
</dbReference>
<evidence type="ECO:0000256" key="4">
    <source>
        <dbReference type="ARBA" id="ARBA00022692"/>
    </source>
</evidence>
<evidence type="ECO:0000313" key="9">
    <source>
        <dbReference type="EMBL" id="KRM94697.1"/>
    </source>
</evidence>
<dbReference type="STRING" id="1423796.FC24_GL000265"/>
<sequence length="472" mass="51062">MKIHLTSKQRIMLVLVMGTFLAFLNQTLMNVALPSIMRSFNITAAQGQWLSNGYMLVNGIMVPLTAFLIQRFTTRQLYLTAMSVFAGGTLLAGIAPNYLTLITGRMIQAGGAGVIAPLMNVSIMNMYAANKRGSAMGWVGLALNFAPALGPTISGYLVEQYSWRWLFFMVAPLIILDIIFASFMLHNLGTNKKLKLNWQGVILSSIGLGALLLGFSNAGDAPLFSIKVLGFCLLGFIVVTIFIYQQTHTKVKLLNFNVFQSHNFIVAVTVNVFLMLALYGGMLLLPLYMQNIMHYSALYSGLAMLPGAVVIALMSPISGRMYDRWGVKYLAFSGLGILLIGTLMLSAVSLNSSFAWIATAQAVRQLGLSVVTVPIQTEALNSLPKPIIPDGSAMFTTIRQVAGSFGTALLIGIMSILEKNNIAQLATSHSAKVATQLGSLQAIKSTYLVAAVCVVISGLITLKFHQRKEALV</sequence>
<keyword evidence="5 7" id="KW-1133">Transmembrane helix</keyword>
<dbReference type="SUPFAM" id="SSF103473">
    <property type="entry name" value="MFS general substrate transporter"/>
    <property type="match status" value="1"/>
</dbReference>
<feature type="transmembrane region" description="Helical" evidence="7">
    <location>
        <begin position="77"/>
        <end position="95"/>
    </location>
</feature>
<dbReference type="GO" id="GO:0022857">
    <property type="term" value="F:transmembrane transporter activity"/>
    <property type="evidence" value="ECO:0007669"/>
    <property type="project" value="InterPro"/>
</dbReference>
<dbReference type="AlphaFoldDB" id="A0A0R2D2E8"/>
<organism evidence="9 10">
    <name type="scientific">Loigolactobacillus rennini DSM 20253</name>
    <dbReference type="NCBI Taxonomy" id="1423796"/>
    <lineage>
        <taxon>Bacteria</taxon>
        <taxon>Bacillati</taxon>
        <taxon>Bacillota</taxon>
        <taxon>Bacilli</taxon>
        <taxon>Lactobacillales</taxon>
        <taxon>Lactobacillaceae</taxon>
        <taxon>Loigolactobacillus</taxon>
    </lineage>
</organism>
<evidence type="ECO:0000256" key="6">
    <source>
        <dbReference type="ARBA" id="ARBA00023136"/>
    </source>
</evidence>
<accession>A0A0R2D2E8</accession>
<dbReference type="NCBIfam" id="TIGR00711">
    <property type="entry name" value="efflux_EmrB"/>
    <property type="match status" value="1"/>
</dbReference>
<reference evidence="9 10" key="1">
    <citation type="journal article" date="2015" name="Genome Announc.">
        <title>Expanding the biotechnology potential of lactobacilli through comparative genomics of 213 strains and associated genera.</title>
        <authorList>
            <person name="Sun Z."/>
            <person name="Harris H.M."/>
            <person name="McCann A."/>
            <person name="Guo C."/>
            <person name="Argimon S."/>
            <person name="Zhang W."/>
            <person name="Yang X."/>
            <person name="Jeffery I.B."/>
            <person name="Cooney J.C."/>
            <person name="Kagawa T.F."/>
            <person name="Liu W."/>
            <person name="Song Y."/>
            <person name="Salvetti E."/>
            <person name="Wrobel A."/>
            <person name="Rasinkangas P."/>
            <person name="Parkhill J."/>
            <person name="Rea M.C."/>
            <person name="O'Sullivan O."/>
            <person name="Ritari J."/>
            <person name="Douillard F.P."/>
            <person name="Paul Ross R."/>
            <person name="Yang R."/>
            <person name="Briner A.E."/>
            <person name="Felis G.E."/>
            <person name="de Vos W.M."/>
            <person name="Barrangou R."/>
            <person name="Klaenhammer T.R."/>
            <person name="Caufield P.W."/>
            <person name="Cui Y."/>
            <person name="Zhang H."/>
            <person name="O'Toole P.W."/>
        </authorList>
    </citation>
    <scope>NUCLEOTIDE SEQUENCE [LARGE SCALE GENOMIC DNA]</scope>
    <source>
        <strain evidence="9 10">DSM 20253</strain>
    </source>
</reference>
<feature type="transmembrane region" description="Helical" evidence="7">
    <location>
        <begin position="53"/>
        <end position="70"/>
    </location>
</feature>
<gene>
    <name evidence="9" type="ORF">FC24_GL000265</name>
</gene>
<feature type="transmembrane region" description="Helical" evidence="7">
    <location>
        <begin position="135"/>
        <end position="157"/>
    </location>
</feature>
<keyword evidence="4 7" id="KW-0812">Transmembrane</keyword>
<dbReference type="InterPro" id="IPR004638">
    <property type="entry name" value="EmrB-like"/>
</dbReference>
<dbReference type="InterPro" id="IPR036259">
    <property type="entry name" value="MFS_trans_sf"/>
</dbReference>
<feature type="transmembrane region" description="Helical" evidence="7">
    <location>
        <begin position="329"/>
        <end position="348"/>
    </location>
</feature>
<dbReference type="PANTHER" id="PTHR42718">
    <property type="entry name" value="MAJOR FACILITATOR SUPERFAMILY MULTIDRUG TRANSPORTER MFSC"/>
    <property type="match status" value="1"/>
</dbReference>
<proteinExistence type="predicted"/>
<dbReference type="Pfam" id="PF07690">
    <property type="entry name" value="MFS_1"/>
    <property type="match status" value="1"/>
</dbReference>
<keyword evidence="6 7" id="KW-0472">Membrane</keyword>
<comment type="caution">
    <text evidence="9">The sequence shown here is derived from an EMBL/GenBank/DDBJ whole genome shotgun (WGS) entry which is preliminary data.</text>
</comment>
<feature type="transmembrane region" description="Helical" evidence="7">
    <location>
        <begin position="107"/>
        <end position="128"/>
    </location>
</feature>
<evidence type="ECO:0000313" key="10">
    <source>
        <dbReference type="Proteomes" id="UP000051638"/>
    </source>
</evidence>
<dbReference type="Proteomes" id="UP000051638">
    <property type="component" value="Unassembled WGS sequence"/>
</dbReference>
<feature type="transmembrane region" description="Helical" evidence="7">
    <location>
        <begin position="264"/>
        <end position="285"/>
    </location>
</feature>
<evidence type="ECO:0000256" key="2">
    <source>
        <dbReference type="ARBA" id="ARBA00022448"/>
    </source>
</evidence>
<dbReference type="InterPro" id="IPR011701">
    <property type="entry name" value="MFS"/>
</dbReference>
<dbReference type="PANTHER" id="PTHR42718:SF24">
    <property type="entry name" value="MAJOR FACILITATOR SUPERFAMILY (MFS) PROFILE DOMAIN-CONTAINING PROTEIN"/>
    <property type="match status" value="1"/>
</dbReference>
<feature type="transmembrane region" description="Helical" evidence="7">
    <location>
        <begin position="396"/>
        <end position="417"/>
    </location>
</feature>
<dbReference type="GO" id="GO:0005886">
    <property type="term" value="C:plasma membrane"/>
    <property type="evidence" value="ECO:0007669"/>
    <property type="project" value="UniProtKB-SubCell"/>
</dbReference>
<evidence type="ECO:0000256" key="7">
    <source>
        <dbReference type="SAM" id="Phobius"/>
    </source>
</evidence>
<dbReference type="EMBL" id="AYYI01000087">
    <property type="protein sequence ID" value="KRM94697.1"/>
    <property type="molecule type" value="Genomic_DNA"/>
</dbReference>
<protein>
    <submittedName>
        <fullName evidence="9">Multidrug transport protein</fullName>
    </submittedName>
</protein>
<feature type="transmembrane region" description="Helical" evidence="7">
    <location>
        <begin position="221"/>
        <end position="244"/>
    </location>
</feature>
<feature type="transmembrane region" description="Helical" evidence="7">
    <location>
        <begin position="445"/>
        <end position="462"/>
    </location>
</feature>
<feature type="transmembrane region" description="Helical" evidence="7">
    <location>
        <begin position="163"/>
        <end position="184"/>
    </location>
</feature>
<feature type="domain" description="Major facilitator superfamily (MFS) profile" evidence="8">
    <location>
        <begin position="11"/>
        <end position="469"/>
    </location>
</feature>